<gene>
    <name evidence="2" type="ORF">QTN47_16705</name>
</gene>
<feature type="domain" description="AraC effector-binding" evidence="1">
    <location>
        <begin position="1"/>
        <end position="152"/>
    </location>
</feature>
<sequence length="152" mass="17148">MEKRTLPAMQVLYFTTKTTLGTMHEFVIKVPGELYKEAMRLNLFIGGPQYWIYYGADGKPDTEFTLEIALPVNGKASGTGKFQIKTLPSLNYVSSIHHGEWKELGTTYEKVIGSVYANQMSMLPTKECREMYLNIDTENPANNITEVLIGVE</sequence>
<dbReference type="Pfam" id="PF06445">
    <property type="entry name" value="GyrI-like"/>
    <property type="match status" value="1"/>
</dbReference>
<dbReference type="SUPFAM" id="SSF55136">
    <property type="entry name" value="Probable bacterial effector-binding domain"/>
    <property type="match status" value="1"/>
</dbReference>
<dbReference type="InterPro" id="IPR029442">
    <property type="entry name" value="GyrI-like"/>
</dbReference>
<dbReference type="RefSeq" id="WP_369330558.1">
    <property type="nucleotide sequence ID" value="NZ_JAULBC010000005.1"/>
</dbReference>
<evidence type="ECO:0000313" key="2">
    <source>
        <dbReference type="EMBL" id="MEX6689151.1"/>
    </source>
</evidence>
<dbReference type="Gene3D" id="3.20.80.10">
    <property type="entry name" value="Regulatory factor, effector binding domain"/>
    <property type="match status" value="1"/>
</dbReference>
<dbReference type="InterPro" id="IPR010499">
    <property type="entry name" value="AraC_E-bd"/>
</dbReference>
<evidence type="ECO:0000259" key="1">
    <source>
        <dbReference type="SMART" id="SM00871"/>
    </source>
</evidence>
<name>A0ABV3ZGX1_9BACT</name>
<dbReference type="SMART" id="SM00871">
    <property type="entry name" value="AraC_E_bind"/>
    <property type="match status" value="1"/>
</dbReference>
<comment type="caution">
    <text evidence="2">The sequence shown here is derived from an EMBL/GenBank/DDBJ whole genome shotgun (WGS) entry which is preliminary data.</text>
</comment>
<protein>
    <submittedName>
        <fullName evidence="2">GyrI-like domain-containing protein</fullName>
    </submittedName>
</protein>
<reference evidence="2 3" key="1">
    <citation type="submission" date="2023-07" db="EMBL/GenBank/DDBJ databases">
        <authorList>
            <person name="Lian W.-H."/>
        </authorList>
    </citation>
    <scope>NUCLEOTIDE SEQUENCE [LARGE SCALE GENOMIC DNA]</scope>
    <source>
        <strain evidence="2 3">SYSU DXS3180</strain>
    </source>
</reference>
<organism evidence="2 3">
    <name type="scientific">Danxiaibacter flavus</name>
    <dbReference type="NCBI Taxonomy" id="3049108"/>
    <lineage>
        <taxon>Bacteria</taxon>
        <taxon>Pseudomonadati</taxon>
        <taxon>Bacteroidota</taxon>
        <taxon>Chitinophagia</taxon>
        <taxon>Chitinophagales</taxon>
        <taxon>Chitinophagaceae</taxon>
        <taxon>Danxiaibacter</taxon>
    </lineage>
</organism>
<accession>A0ABV3ZGX1</accession>
<keyword evidence="3" id="KW-1185">Reference proteome</keyword>
<dbReference type="Proteomes" id="UP001560573">
    <property type="component" value="Unassembled WGS sequence"/>
</dbReference>
<evidence type="ECO:0000313" key="3">
    <source>
        <dbReference type="Proteomes" id="UP001560573"/>
    </source>
</evidence>
<dbReference type="InterPro" id="IPR011256">
    <property type="entry name" value="Reg_factor_effector_dom_sf"/>
</dbReference>
<proteinExistence type="predicted"/>
<dbReference type="EMBL" id="JAULBC010000005">
    <property type="protein sequence ID" value="MEX6689151.1"/>
    <property type="molecule type" value="Genomic_DNA"/>
</dbReference>